<sequence>MSVYRRLSNKKPIKTKYSSMARVPIKADKVDEAMKLAQKMDDDLEEWVASRPKRDNSSITDMTAEELAEELNNHPAFIKEIDPTKPLPPLLEGLQALKYDCESPVEKAENYKEDGNVNFKRKQYKIAIDNYTEAIKIKCPDKLINAQLYTNRAAAQMRHKNYGSALKDCVFATKFVPNHMKAILKGSECSVKLAKYQQVMNWCDIGLEVEPTNETLLATRQEAQNALKSQERDRRKEEMRQRKEDEKIDKLYKAIRSRGIEMDRPESEITPTWLRQFFEPLHPSGSVIHLDDAGVLHCPVMFVYPEIGQTDMIEDFTESDRFIEHIETMFGEGVAPAPWDRNRKYTSDAIQIYYEDKNEERLVNIPSTNTLLQILTDKRFTLHCSTIAFILLIRGDSFTQTFLDRYKTS</sequence>
<comment type="similarity">
    <text evidence="3">Belongs to the TTC4 family.</text>
</comment>
<keyword evidence="6" id="KW-1185">Reference proteome</keyword>
<reference evidence="5" key="1">
    <citation type="submission" date="2022-03" db="EMBL/GenBank/DDBJ databases">
        <authorList>
            <person name="Martin C."/>
        </authorList>
    </citation>
    <scope>NUCLEOTIDE SEQUENCE</scope>
</reference>
<accession>A0A8J1TPZ6</accession>
<dbReference type="Gene3D" id="1.25.40.10">
    <property type="entry name" value="Tetratricopeptide repeat domain"/>
    <property type="match status" value="1"/>
</dbReference>
<dbReference type="InterPro" id="IPR019734">
    <property type="entry name" value="TPR_rpt"/>
</dbReference>
<dbReference type="InterPro" id="IPR044059">
    <property type="entry name" value="Csn1/TTC4_wheel"/>
</dbReference>
<protein>
    <submittedName>
        <fullName evidence="5">Uncharacterized protein</fullName>
    </submittedName>
</protein>
<evidence type="ECO:0000256" key="2">
    <source>
        <dbReference type="ARBA" id="ARBA00022803"/>
    </source>
</evidence>
<dbReference type="PANTHER" id="PTHR46035">
    <property type="entry name" value="TETRATRICOPEPTIDE REPEAT PROTEIN 4"/>
    <property type="match status" value="1"/>
</dbReference>
<dbReference type="Proteomes" id="UP000749559">
    <property type="component" value="Unassembled WGS sequence"/>
</dbReference>
<gene>
    <name evidence="5" type="ORF">OFUS_LOCUS3222</name>
</gene>
<organism evidence="5 6">
    <name type="scientific">Owenia fusiformis</name>
    <name type="common">Polychaete worm</name>
    <dbReference type="NCBI Taxonomy" id="6347"/>
    <lineage>
        <taxon>Eukaryota</taxon>
        <taxon>Metazoa</taxon>
        <taxon>Spiralia</taxon>
        <taxon>Lophotrochozoa</taxon>
        <taxon>Annelida</taxon>
        <taxon>Polychaeta</taxon>
        <taxon>Sedentaria</taxon>
        <taxon>Canalipalpata</taxon>
        <taxon>Sabellida</taxon>
        <taxon>Oweniida</taxon>
        <taxon>Oweniidae</taxon>
        <taxon>Owenia</taxon>
    </lineage>
</organism>
<dbReference type="CDD" id="cd21380">
    <property type="entry name" value="CTWD_Cns1"/>
    <property type="match status" value="1"/>
</dbReference>
<evidence type="ECO:0000256" key="1">
    <source>
        <dbReference type="ARBA" id="ARBA00022737"/>
    </source>
</evidence>
<comment type="caution">
    <text evidence="5">The sequence shown here is derived from an EMBL/GenBank/DDBJ whole genome shotgun (WGS) entry which is preliminary data.</text>
</comment>
<keyword evidence="1" id="KW-0677">Repeat</keyword>
<dbReference type="SUPFAM" id="SSF48452">
    <property type="entry name" value="TPR-like"/>
    <property type="match status" value="1"/>
</dbReference>
<dbReference type="EMBL" id="CAIIXF020000001">
    <property type="protein sequence ID" value="CAH1775992.1"/>
    <property type="molecule type" value="Genomic_DNA"/>
</dbReference>
<name>A0A8J1TPZ6_OWEFU</name>
<evidence type="ECO:0000313" key="6">
    <source>
        <dbReference type="Proteomes" id="UP000749559"/>
    </source>
</evidence>
<dbReference type="GO" id="GO:0006457">
    <property type="term" value="P:protein folding"/>
    <property type="evidence" value="ECO:0007669"/>
    <property type="project" value="TreeGrafter"/>
</dbReference>
<dbReference type="PANTHER" id="PTHR46035:SF1">
    <property type="entry name" value="TETRATRICOPEPTIDE REPEAT PROTEIN 4"/>
    <property type="match status" value="1"/>
</dbReference>
<feature type="region of interest" description="Disordered" evidence="4">
    <location>
        <begin position="223"/>
        <end position="245"/>
    </location>
</feature>
<feature type="compositionally biased region" description="Basic and acidic residues" evidence="4">
    <location>
        <begin position="229"/>
        <end position="245"/>
    </location>
</feature>
<evidence type="ECO:0000256" key="3">
    <source>
        <dbReference type="ARBA" id="ARBA00023602"/>
    </source>
</evidence>
<dbReference type="GO" id="GO:0005634">
    <property type="term" value="C:nucleus"/>
    <property type="evidence" value="ECO:0007669"/>
    <property type="project" value="TreeGrafter"/>
</dbReference>
<proteinExistence type="inferred from homology"/>
<dbReference type="InterPro" id="IPR011990">
    <property type="entry name" value="TPR-like_helical_dom_sf"/>
</dbReference>
<dbReference type="GO" id="GO:0005829">
    <property type="term" value="C:cytosol"/>
    <property type="evidence" value="ECO:0007669"/>
    <property type="project" value="TreeGrafter"/>
</dbReference>
<evidence type="ECO:0000313" key="5">
    <source>
        <dbReference type="EMBL" id="CAH1775992.1"/>
    </source>
</evidence>
<dbReference type="Pfam" id="PF18972">
    <property type="entry name" value="Wheel"/>
    <property type="match status" value="1"/>
</dbReference>
<dbReference type="GO" id="GO:0030544">
    <property type="term" value="F:Hsp70 protein binding"/>
    <property type="evidence" value="ECO:0007669"/>
    <property type="project" value="TreeGrafter"/>
</dbReference>
<dbReference type="OrthoDB" id="420195at2759"/>
<evidence type="ECO:0000256" key="4">
    <source>
        <dbReference type="SAM" id="MobiDB-lite"/>
    </source>
</evidence>
<dbReference type="SMART" id="SM00028">
    <property type="entry name" value="TPR"/>
    <property type="match status" value="2"/>
</dbReference>
<keyword evidence="2" id="KW-0802">TPR repeat</keyword>
<dbReference type="AlphaFoldDB" id="A0A8J1TPZ6"/>
<dbReference type="GO" id="GO:0051879">
    <property type="term" value="F:Hsp90 protein binding"/>
    <property type="evidence" value="ECO:0007669"/>
    <property type="project" value="InterPro"/>
</dbReference>